<feature type="compositionally biased region" description="Acidic residues" evidence="7">
    <location>
        <begin position="1023"/>
        <end position="1036"/>
    </location>
</feature>
<keyword evidence="6" id="KW-0853">WD repeat</keyword>
<feature type="compositionally biased region" description="Gly residues" evidence="7">
    <location>
        <begin position="1112"/>
        <end position="1121"/>
    </location>
</feature>
<dbReference type="GO" id="GO:0005886">
    <property type="term" value="C:plasma membrane"/>
    <property type="evidence" value="ECO:0007669"/>
    <property type="project" value="TreeGrafter"/>
</dbReference>
<evidence type="ECO:0000256" key="8">
    <source>
        <dbReference type="SAM" id="Phobius"/>
    </source>
</evidence>
<feature type="transmembrane region" description="Helical" evidence="8">
    <location>
        <begin position="1901"/>
        <end position="1920"/>
    </location>
</feature>
<feature type="transmembrane region" description="Helical" evidence="8">
    <location>
        <begin position="1415"/>
        <end position="1434"/>
    </location>
</feature>
<dbReference type="InterPro" id="IPR005821">
    <property type="entry name" value="Ion_trans_dom"/>
</dbReference>
<feature type="compositionally biased region" description="Low complexity" evidence="7">
    <location>
        <begin position="563"/>
        <end position="581"/>
    </location>
</feature>
<dbReference type="EMBL" id="JAGTXO010000001">
    <property type="protein sequence ID" value="KAG8470550.1"/>
    <property type="molecule type" value="Genomic_DNA"/>
</dbReference>
<dbReference type="SUPFAM" id="SSF50978">
    <property type="entry name" value="WD40 repeat-like"/>
    <property type="match status" value="1"/>
</dbReference>
<dbReference type="PANTHER" id="PTHR10582">
    <property type="entry name" value="TRANSIENT RECEPTOR POTENTIAL ION CHANNEL PROTEIN"/>
    <property type="match status" value="1"/>
</dbReference>
<feature type="region of interest" description="Disordered" evidence="7">
    <location>
        <begin position="1091"/>
        <end position="1127"/>
    </location>
</feature>
<dbReference type="InterPro" id="IPR001680">
    <property type="entry name" value="WD40_rpt"/>
</dbReference>
<dbReference type="SMART" id="SM00320">
    <property type="entry name" value="WD40"/>
    <property type="match status" value="9"/>
</dbReference>
<evidence type="ECO:0000256" key="1">
    <source>
        <dbReference type="ARBA" id="ARBA00004141"/>
    </source>
</evidence>
<feature type="transmembrane region" description="Helical" evidence="8">
    <location>
        <begin position="2084"/>
        <end position="2105"/>
    </location>
</feature>
<dbReference type="PANTHER" id="PTHR10582:SF2">
    <property type="entry name" value="INACTIVE"/>
    <property type="match status" value="1"/>
</dbReference>
<feature type="domain" description="Ion transport" evidence="9">
    <location>
        <begin position="1456"/>
        <end position="1696"/>
    </location>
</feature>
<keyword evidence="2 8" id="KW-0812">Transmembrane</keyword>
<organism evidence="10 11">
    <name type="scientific">Diacronema lutheri</name>
    <name type="common">Unicellular marine alga</name>
    <name type="synonym">Monochrysis lutheri</name>
    <dbReference type="NCBI Taxonomy" id="2081491"/>
    <lineage>
        <taxon>Eukaryota</taxon>
        <taxon>Haptista</taxon>
        <taxon>Haptophyta</taxon>
        <taxon>Pavlovophyceae</taxon>
        <taxon>Pavlovales</taxon>
        <taxon>Pavlovaceae</taxon>
        <taxon>Diacronema</taxon>
    </lineage>
</organism>
<keyword evidence="3" id="KW-0677">Repeat</keyword>
<dbReference type="Gene3D" id="1.10.287.70">
    <property type="match status" value="1"/>
</dbReference>
<feature type="compositionally biased region" description="Low complexity" evidence="7">
    <location>
        <begin position="1"/>
        <end position="11"/>
    </location>
</feature>
<feature type="region of interest" description="Disordered" evidence="7">
    <location>
        <begin position="1"/>
        <end position="24"/>
    </location>
</feature>
<keyword evidence="4 8" id="KW-1133">Transmembrane helix</keyword>
<evidence type="ECO:0000256" key="7">
    <source>
        <dbReference type="SAM" id="MobiDB-lite"/>
    </source>
</evidence>
<dbReference type="Proteomes" id="UP000751190">
    <property type="component" value="Unassembled WGS sequence"/>
</dbReference>
<dbReference type="SUPFAM" id="SSF50998">
    <property type="entry name" value="Quinoprotein alcohol dehydrogenase-like"/>
    <property type="match status" value="1"/>
</dbReference>
<evidence type="ECO:0000256" key="4">
    <source>
        <dbReference type="ARBA" id="ARBA00022989"/>
    </source>
</evidence>
<feature type="transmembrane region" description="Helical" evidence="8">
    <location>
        <begin position="1812"/>
        <end position="1832"/>
    </location>
</feature>
<dbReference type="Pfam" id="PF00400">
    <property type="entry name" value="WD40"/>
    <property type="match status" value="4"/>
</dbReference>
<proteinExistence type="predicted"/>
<evidence type="ECO:0000256" key="6">
    <source>
        <dbReference type="PROSITE-ProRule" id="PRU00221"/>
    </source>
</evidence>
<dbReference type="GO" id="GO:0098703">
    <property type="term" value="P:calcium ion import across plasma membrane"/>
    <property type="evidence" value="ECO:0007669"/>
    <property type="project" value="TreeGrafter"/>
</dbReference>
<feature type="transmembrane region" description="Helical" evidence="8">
    <location>
        <begin position="2117"/>
        <end position="2134"/>
    </location>
</feature>
<gene>
    <name evidence="10" type="ORF">KFE25_008971</name>
</gene>
<comment type="subcellular location">
    <subcellularLocation>
        <location evidence="1">Membrane</location>
        <topology evidence="1">Multi-pass membrane protein</topology>
    </subcellularLocation>
</comment>
<evidence type="ECO:0000259" key="9">
    <source>
        <dbReference type="Pfam" id="PF00520"/>
    </source>
</evidence>
<feature type="region of interest" description="Disordered" evidence="7">
    <location>
        <begin position="1015"/>
        <end position="1042"/>
    </location>
</feature>
<dbReference type="InterPro" id="IPR011047">
    <property type="entry name" value="Quinoprotein_ADH-like_sf"/>
</dbReference>
<evidence type="ECO:0000313" key="10">
    <source>
        <dbReference type="EMBL" id="KAG8470550.1"/>
    </source>
</evidence>
<evidence type="ECO:0000313" key="11">
    <source>
        <dbReference type="Proteomes" id="UP000751190"/>
    </source>
</evidence>
<evidence type="ECO:0000256" key="5">
    <source>
        <dbReference type="ARBA" id="ARBA00023136"/>
    </source>
</evidence>
<dbReference type="InterPro" id="IPR024862">
    <property type="entry name" value="TRPV"/>
</dbReference>
<dbReference type="Gene3D" id="2.130.10.10">
    <property type="entry name" value="YVTN repeat-like/Quinoprotein amine dehydrogenase"/>
    <property type="match status" value="4"/>
</dbReference>
<name>A0A8J5XZ09_DIALT</name>
<feature type="transmembrane region" description="Helical" evidence="8">
    <location>
        <begin position="1932"/>
        <end position="1956"/>
    </location>
</feature>
<protein>
    <recommendedName>
        <fullName evidence="9">Ion transport domain-containing protein</fullName>
    </recommendedName>
</protein>
<dbReference type="OrthoDB" id="10663395at2759"/>
<feature type="transmembrane region" description="Helical" evidence="8">
    <location>
        <begin position="1853"/>
        <end position="1881"/>
    </location>
</feature>
<dbReference type="PROSITE" id="PS50294">
    <property type="entry name" value="WD_REPEATS_REGION"/>
    <property type="match status" value="1"/>
</dbReference>
<keyword evidence="11" id="KW-1185">Reference proteome</keyword>
<dbReference type="InterPro" id="IPR036322">
    <property type="entry name" value="WD40_repeat_dom_sf"/>
</dbReference>
<dbReference type="InterPro" id="IPR015943">
    <property type="entry name" value="WD40/YVTN_repeat-like_dom_sf"/>
</dbReference>
<feature type="region of interest" description="Disordered" evidence="7">
    <location>
        <begin position="563"/>
        <end position="589"/>
    </location>
</feature>
<feature type="repeat" description="WD" evidence="6">
    <location>
        <begin position="496"/>
        <end position="527"/>
    </location>
</feature>
<feature type="transmembrane region" description="Helical" evidence="8">
    <location>
        <begin position="1778"/>
        <end position="1800"/>
    </location>
</feature>
<reference evidence="10" key="1">
    <citation type="submission" date="2021-05" db="EMBL/GenBank/DDBJ databases">
        <title>The genome of the haptophyte Pavlova lutheri (Diacronema luteri, Pavlovales) - a model for lipid biosynthesis in eukaryotic algae.</title>
        <authorList>
            <person name="Hulatt C.J."/>
            <person name="Posewitz M.C."/>
        </authorList>
    </citation>
    <scope>NUCLEOTIDE SEQUENCE</scope>
    <source>
        <strain evidence="10">NIVA-4/92</strain>
    </source>
</reference>
<evidence type="ECO:0000256" key="2">
    <source>
        <dbReference type="ARBA" id="ARBA00022692"/>
    </source>
</evidence>
<dbReference type="GO" id="GO:0005216">
    <property type="term" value="F:monoatomic ion channel activity"/>
    <property type="evidence" value="ECO:0007669"/>
    <property type="project" value="InterPro"/>
</dbReference>
<feature type="transmembrane region" description="Helical" evidence="8">
    <location>
        <begin position="1576"/>
        <end position="1600"/>
    </location>
</feature>
<feature type="transmembrane region" description="Helical" evidence="8">
    <location>
        <begin position="1976"/>
        <end position="2009"/>
    </location>
</feature>
<sequence>MAEYGAAALLPPGAPRSTEEGKEALRRSVQKVRWTAAKAKEHDDAARAQHATILPRGTIPLYDERVFDDAMKHGAGDEHAERVAMPRFSDAHKSGMNLDPDRAEAFARQKRLLMRYRALLRGAKPHGGASVTALAIARTVESQGGPSLDVDTQAFADSLVSGGVDSSIAVHDMSTGALIVQRANAHGVSSVLCVAVLSCGHAAGQQVISGGHDGTLRCWRLNDLHPLGEPQETVHDGWPIMCVAACPHDDARGVGSRGDARDAPAAQQRFITSGQDMGLILWLAAEAPSGLTLTPQLQCRIGNTVGEPPFHLTALAWLPGGESVSGGVGVRWTDGRCFAGDAYGRIVAWSLDDMRRAAHAAEQLEAGAAATPPSADGAADGGAAAAAAAASADLRVRTVRATSADGTAPVRIGATVRGLASSPDGELVSCDEYGFIISWGVVARPERLRPDGAAEPPHAPDDLQLDDERVNVLFELRKHAEVRHAHGMIEHNEGARRARPHAVYAVACAPDGALLVSGGDDGVIRRWCYGPGAREVVTMLNAARGYAGVEETRALGGASPWPLLLRSSSSPPSSPRTTPRGRLSRVRPLGASDRMPGWISWGQDSSLLSEEGAVNVVVCWYNAQQPHTRYRGSLFTAGTDGRLRQWHFDDSARRPILTHVATLAVPMYDNDGSRPGLPPGLPPSTRRAESARARAVEHGAAAPRAHKRVVAVVCAAFSPDGSTLFCGNLDGSLYAYDVRPTADRLALDALPTVLHMNAHGESAESGRPLPIVAMVVLPPGWGGHPTPLLVTSAEGRSSRRGAGGSLCAWDVARRERLRVHALPYPGALFALAYVGRPPPPAWGDGGRSAAALVAAGPSPSSISLWRATLEPLKRGHDFGAADTGRVSGGGQLQLQLKLHCLRRNAHAGSKVKCVTASADGRLVLSGGADGHAHVWAVDLANLELELIGLAVHSAHSKLAVHALVLAPPPSEHVLSAGADGALRVWPRSWCTRADASIQRFEPALVYARSERAEGADGARSLSGDDEGDVGSDDEDSGASAAEPGAPRMQAEMLFLGAAEVPTGGAGLRATRLPRVSPAALALVELTGGGGGVGGGAGATSRELTDDATSGRASGGAHGLGAAGDEDGLTESAPLSVLPTPHAVSRGGAARWAASEGAGGVWASLALLWPARLAANTNTLVLHAVRSRNHAVLHRLLCLSAACDWGDPYALFESAQRPHFTALRLAVRQADRRSIRLLLAYAVQLKRKAHRLSAVLHVEDALLLLERYPYILAGFLADLGLERVHRDVSVPQAYEGSLRWVHRSARSVWGALDALLDALGWPLCVPRGGFLTAVASTSDPPGLWDRVRVESAADQMQTTPVRALRVGVRDALACRELLPLLFASRARDQLLRTPVVIALIDAKWHAYGCASWVGEYALVCVYCCAYLSFLLLSVFRDEEVVAFGGRTLQLRHVQDTATFCAKLVTGVNCIFLMRELCLWRMATRTTGSPLPYWHEPSSFFNWALVLSTSAATTLYLQCNGESSRAAHAATADFCVGGHHPKTSSAAALGMVMLGFRALAVLRVLPQMAEVVNMVIRVVYELYHFVLVMLLVIFSFGLALFVRLSDRSRQWWEAPGAMRPCEWQATSDGSAPAECAVSDDFSSFVRVFLSAWGMLLGEVQVDNFDSDAVDMILFFLFTFLLSVLLLNLIIAVIAEYHRRVMERGEYAWREALASTVASTDLLQLWWCTERRLAAGAGASTRAPRWRRLPIDQGEDEADDADERGAWAPVEVEPHISRAGAALLACSALLGGAAGSAFGASLARLVGARSTGVATAMPVAFAAAAAVQAAGKGLLAEPQRAKQLAARASGRLSAWWALEGAPVACDVAIVVAAAGGLLGAFAGFDAAQWMPQLAPRAPRPCECFATDTALGATFSALVGAIVVGTRLRARRAFSILTDAMALALVLAIGSGIGAFSGFFSADLLLSVEGEREFMVDGAMIGAHLAAAGYAAAAAGGWGGLGVALCACCAWWLRALPGTRWRTIGVSGAHPVTALAAPAGAVALVALLHAADAAGRFVLAQYAVNRQLTAAAKRAAASRLEPARARALVSHAALAAAGAACGLAAARVGELSGYLAGLNEMLGSLLSASAVALLLVLLRLCDWLCGTSCALGGAADGQRDEAQRELKWAFVLEDVYSTKLSSSRPAPAALALAR</sequence>
<evidence type="ECO:0000256" key="3">
    <source>
        <dbReference type="ARBA" id="ARBA00022737"/>
    </source>
</evidence>
<dbReference type="Pfam" id="PF00520">
    <property type="entry name" value="Ion_trans"/>
    <property type="match status" value="1"/>
</dbReference>
<accession>A0A8J5XZ09</accession>
<keyword evidence="5 8" id="KW-0472">Membrane</keyword>
<comment type="caution">
    <text evidence="10">The sequence shown here is derived from an EMBL/GenBank/DDBJ whole genome shotgun (WGS) entry which is preliminary data.</text>
</comment>
<dbReference type="PROSITE" id="PS50082">
    <property type="entry name" value="WD_REPEATS_2"/>
    <property type="match status" value="1"/>
</dbReference>
<feature type="transmembrane region" description="Helical" evidence="8">
    <location>
        <begin position="1669"/>
        <end position="1692"/>
    </location>
</feature>